<reference evidence="4 5" key="1">
    <citation type="submission" date="2019-07" db="EMBL/GenBank/DDBJ databases">
        <title>The pathways for chlorine oxyanion respiration interact through the shared metabolite chlorate.</title>
        <authorList>
            <person name="Barnum T.P."/>
            <person name="Cheng Y."/>
            <person name="Hill K.A."/>
            <person name="Lucas L.N."/>
            <person name="Carlson H.K."/>
            <person name="Coates J.D."/>
        </authorList>
    </citation>
    <scope>NUCLEOTIDE SEQUENCE [LARGE SCALE GENOMIC DNA]</scope>
    <source>
        <strain evidence="4 5">SFB-3</strain>
    </source>
</reference>
<evidence type="ECO:0000313" key="4">
    <source>
        <dbReference type="EMBL" id="TVO58622.1"/>
    </source>
</evidence>
<dbReference type="SUPFAM" id="SSF54631">
    <property type="entry name" value="CBS-domain pair"/>
    <property type="match status" value="1"/>
</dbReference>
<keyword evidence="1" id="KW-0677">Repeat</keyword>
<feature type="domain" description="CBS" evidence="3">
    <location>
        <begin position="11"/>
        <end position="67"/>
    </location>
</feature>
<proteinExistence type="predicted"/>
<comment type="caution">
    <text evidence="4">The sequence shown here is derived from an EMBL/GenBank/DDBJ whole genome shotgun (WGS) entry which is preliminary data.</text>
</comment>
<protein>
    <submittedName>
        <fullName evidence="4">CBS domain-containing protein</fullName>
    </submittedName>
</protein>
<dbReference type="PANTHER" id="PTHR48108:SF26">
    <property type="entry name" value="CBS DOMAIN-CONTAINING PROTEIN DDB_G0289609"/>
    <property type="match status" value="1"/>
</dbReference>
<name>A0A557R0E0_9RHOO</name>
<sequence>MPNRSVSNVIANRFFIAAPLDMSVGDAARLMREHRQGAVLVADDGHLLGICTERDIVFDVVANGLDPFCTPVSAVMTTDPVAIGPDMPFGHALHLMFEGGFRHVPVVDINGKVLGVISARDALEIDMIRFKQELDRREELAEVL</sequence>
<keyword evidence="5" id="KW-1185">Reference proteome</keyword>
<evidence type="ECO:0000256" key="1">
    <source>
        <dbReference type="ARBA" id="ARBA00022737"/>
    </source>
</evidence>
<dbReference type="OrthoDB" id="9807125at2"/>
<dbReference type="Pfam" id="PF00571">
    <property type="entry name" value="CBS"/>
    <property type="match status" value="2"/>
</dbReference>
<dbReference type="Gene3D" id="3.10.580.10">
    <property type="entry name" value="CBS-domain"/>
    <property type="match status" value="1"/>
</dbReference>
<dbReference type="RefSeq" id="WP_144308157.1">
    <property type="nucleotide sequence ID" value="NZ_VMNK01000003.1"/>
</dbReference>
<organism evidence="4 5">
    <name type="scientific">Denitromonas halophila</name>
    <dbReference type="NCBI Taxonomy" id="1629404"/>
    <lineage>
        <taxon>Bacteria</taxon>
        <taxon>Pseudomonadati</taxon>
        <taxon>Pseudomonadota</taxon>
        <taxon>Betaproteobacteria</taxon>
        <taxon>Rhodocyclales</taxon>
        <taxon>Zoogloeaceae</taxon>
        <taxon>Denitromonas</taxon>
    </lineage>
</organism>
<dbReference type="Proteomes" id="UP000319502">
    <property type="component" value="Unassembled WGS sequence"/>
</dbReference>
<dbReference type="InterPro" id="IPR046342">
    <property type="entry name" value="CBS_dom_sf"/>
</dbReference>
<dbReference type="PANTHER" id="PTHR48108">
    <property type="entry name" value="CBS DOMAIN-CONTAINING PROTEIN CBSX2, CHLOROPLASTIC"/>
    <property type="match status" value="1"/>
</dbReference>
<evidence type="ECO:0000259" key="3">
    <source>
        <dbReference type="PROSITE" id="PS51371"/>
    </source>
</evidence>
<dbReference type="EMBL" id="VMNK01000003">
    <property type="protein sequence ID" value="TVO58622.1"/>
    <property type="molecule type" value="Genomic_DNA"/>
</dbReference>
<feature type="domain" description="CBS" evidence="3">
    <location>
        <begin position="76"/>
        <end position="136"/>
    </location>
</feature>
<gene>
    <name evidence="4" type="ORF">FHP91_02855</name>
</gene>
<dbReference type="InterPro" id="IPR000644">
    <property type="entry name" value="CBS_dom"/>
</dbReference>
<evidence type="ECO:0000256" key="2">
    <source>
        <dbReference type="PROSITE-ProRule" id="PRU00703"/>
    </source>
</evidence>
<keyword evidence="2" id="KW-0129">CBS domain</keyword>
<accession>A0A557R0E0</accession>
<dbReference type="PROSITE" id="PS51371">
    <property type="entry name" value="CBS"/>
    <property type="match status" value="2"/>
</dbReference>
<dbReference type="AlphaFoldDB" id="A0A557R0E0"/>
<evidence type="ECO:0000313" key="5">
    <source>
        <dbReference type="Proteomes" id="UP000319502"/>
    </source>
</evidence>
<dbReference type="InterPro" id="IPR051462">
    <property type="entry name" value="CBS_domain-containing"/>
</dbReference>
<dbReference type="SMART" id="SM00116">
    <property type="entry name" value="CBS"/>
    <property type="match status" value="2"/>
</dbReference>